<dbReference type="InParanoid" id="A0A0G4EAG1"/>
<dbReference type="Pfam" id="PF00561">
    <property type="entry name" value="Abhydrolase_1"/>
    <property type="match status" value="1"/>
</dbReference>
<dbReference type="VEuPathDB" id="CryptoDB:Vbra_11169"/>
<dbReference type="Gene3D" id="3.40.50.1820">
    <property type="entry name" value="alpha/beta hydrolase"/>
    <property type="match status" value="1"/>
</dbReference>
<dbReference type="AlphaFoldDB" id="A0A0G4EAG1"/>
<evidence type="ECO:0000313" key="3">
    <source>
        <dbReference type="Proteomes" id="UP000041254"/>
    </source>
</evidence>
<protein>
    <recommendedName>
        <fullName evidence="1">AB hydrolase-1 domain-containing protein</fullName>
    </recommendedName>
</protein>
<name>A0A0G4EAG1_VITBC</name>
<dbReference type="InterPro" id="IPR029058">
    <property type="entry name" value="AB_hydrolase_fold"/>
</dbReference>
<dbReference type="PRINTS" id="PR00111">
    <property type="entry name" value="ABHYDROLASE"/>
</dbReference>
<gene>
    <name evidence="2" type="ORF">Vbra_11169</name>
</gene>
<feature type="domain" description="AB hydrolase-1" evidence="1">
    <location>
        <begin position="72"/>
        <end position="183"/>
    </location>
</feature>
<organism evidence="2 3">
    <name type="scientific">Vitrella brassicaformis (strain CCMP3155)</name>
    <dbReference type="NCBI Taxonomy" id="1169540"/>
    <lineage>
        <taxon>Eukaryota</taxon>
        <taxon>Sar</taxon>
        <taxon>Alveolata</taxon>
        <taxon>Colpodellida</taxon>
        <taxon>Vitrellaceae</taxon>
        <taxon>Vitrella</taxon>
    </lineage>
</organism>
<evidence type="ECO:0000259" key="1">
    <source>
        <dbReference type="Pfam" id="PF00561"/>
    </source>
</evidence>
<dbReference type="OrthoDB" id="427716at2759"/>
<dbReference type="PhylomeDB" id="A0A0G4EAG1"/>
<proteinExistence type="predicted"/>
<dbReference type="InterPro" id="IPR000073">
    <property type="entry name" value="AB_hydrolase_1"/>
</dbReference>
<sequence>MGNSSTGSATPSSSGWLIAGLVDYVAHFRARFHSMTFPSTPPQYRTVNGVAIRYQLLGKAALHPPSPSKLTPIVFTPGGQGGLDACELQSWLFEDLPDTVGMVWDRRNTGASDFSIDGALEGEGSDDGVVPEPQLQADDLCGLLDALGYGKVILVGNSSGARMSLLFALKYPSRVKACILMNMTGGHLAADVLSNEYYIQYATRLRRGGIPALLNTPFFRALCSARPENRARIEQMDAAELTRVFDGWAGWISGSGDCPVIGVGKEQIASLSGVAGGEGISYMVVHFMGHGDSDGMHKTSVSEALAGLLPEERTQLVVSEMPTVWIRAVRAFIQTTVGTAGDTHAAHQAAIQEAKY</sequence>
<dbReference type="EMBL" id="CDMY01000123">
    <property type="protein sequence ID" value="CEL92946.1"/>
    <property type="molecule type" value="Genomic_DNA"/>
</dbReference>
<dbReference type="Proteomes" id="UP000041254">
    <property type="component" value="Unassembled WGS sequence"/>
</dbReference>
<accession>A0A0G4EAG1</accession>
<reference evidence="2 3" key="1">
    <citation type="submission" date="2014-11" db="EMBL/GenBank/DDBJ databases">
        <authorList>
            <person name="Zhu J."/>
            <person name="Qi W."/>
            <person name="Song R."/>
        </authorList>
    </citation>
    <scope>NUCLEOTIDE SEQUENCE [LARGE SCALE GENOMIC DNA]</scope>
</reference>
<dbReference type="SUPFAM" id="SSF53474">
    <property type="entry name" value="alpha/beta-Hydrolases"/>
    <property type="match status" value="1"/>
</dbReference>
<keyword evidence="3" id="KW-1185">Reference proteome</keyword>
<evidence type="ECO:0000313" key="2">
    <source>
        <dbReference type="EMBL" id="CEL92946.1"/>
    </source>
</evidence>